<dbReference type="InterPro" id="IPR001387">
    <property type="entry name" value="Cro/C1-type_HTH"/>
</dbReference>
<gene>
    <name evidence="2" type="ORF">J2T10_003366</name>
</gene>
<dbReference type="PROSITE" id="PS50943">
    <property type="entry name" value="HTH_CROC1"/>
    <property type="match status" value="1"/>
</dbReference>
<feature type="domain" description="HTH cro/C1-type" evidence="1">
    <location>
        <begin position="17"/>
        <end position="51"/>
    </location>
</feature>
<comment type="caution">
    <text evidence="2">The sequence shown here is derived from an EMBL/GenBank/DDBJ whole genome shotgun (WGS) entry which is preliminary data.</text>
</comment>
<accession>A0ABT9TPW3</accession>
<organism evidence="2 3">
    <name type="scientific">Paenarthrobacter nicotinovorans</name>
    <name type="common">Arthrobacter nicotinovorans</name>
    <dbReference type="NCBI Taxonomy" id="29320"/>
    <lineage>
        <taxon>Bacteria</taxon>
        <taxon>Bacillati</taxon>
        <taxon>Actinomycetota</taxon>
        <taxon>Actinomycetes</taxon>
        <taxon>Micrococcales</taxon>
        <taxon>Micrococcaceae</taxon>
        <taxon>Paenarthrobacter</taxon>
    </lineage>
</organism>
<evidence type="ECO:0000313" key="3">
    <source>
        <dbReference type="Proteomes" id="UP001244563"/>
    </source>
</evidence>
<proteinExistence type="predicted"/>
<name>A0ABT9TPW3_PAENI</name>
<dbReference type="Gene3D" id="1.10.260.40">
    <property type="entry name" value="lambda repressor-like DNA-binding domains"/>
    <property type="match status" value="1"/>
</dbReference>
<evidence type="ECO:0000313" key="2">
    <source>
        <dbReference type="EMBL" id="MDQ0103701.1"/>
    </source>
</evidence>
<protein>
    <submittedName>
        <fullName evidence="2">Transcriptional regulator with XRE-family HTH domain</fullName>
    </submittedName>
</protein>
<evidence type="ECO:0000259" key="1">
    <source>
        <dbReference type="PROSITE" id="PS50943"/>
    </source>
</evidence>
<sequence>MSQRAFAKKLTDRGMAIDASAVSRIESGSRALRLTEALIISDVLNVDIDLLISGARTETQEFRTRRRYADLTMGQLEDAALDFLAAFGNVNDYLQAHPELLVELDDDNLGRPASTDQYLDWVGSRMEQIQARPGTEVVAAKDRAEADALKGLITRFVTGFVSVREDEVSDGEHPEA</sequence>
<dbReference type="Pfam" id="PF01381">
    <property type="entry name" value="HTH_3"/>
    <property type="match status" value="1"/>
</dbReference>
<keyword evidence="3" id="KW-1185">Reference proteome</keyword>
<dbReference type="InterPro" id="IPR010982">
    <property type="entry name" value="Lambda_DNA-bd_dom_sf"/>
</dbReference>
<dbReference type="CDD" id="cd00093">
    <property type="entry name" value="HTH_XRE"/>
    <property type="match status" value="1"/>
</dbReference>
<dbReference type="EMBL" id="JAUSSW010000010">
    <property type="protein sequence ID" value="MDQ0103701.1"/>
    <property type="molecule type" value="Genomic_DNA"/>
</dbReference>
<reference evidence="2 3" key="1">
    <citation type="submission" date="2023-07" db="EMBL/GenBank/DDBJ databases">
        <title>Sorghum-associated microbial communities from plants grown in Nebraska, USA.</title>
        <authorList>
            <person name="Schachtman D."/>
        </authorList>
    </citation>
    <scope>NUCLEOTIDE SEQUENCE [LARGE SCALE GENOMIC DNA]</scope>
    <source>
        <strain evidence="2 3">CC523</strain>
    </source>
</reference>
<dbReference type="SUPFAM" id="SSF47413">
    <property type="entry name" value="lambda repressor-like DNA-binding domains"/>
    <property type="match status" value="1"/>
</dbReference>
<dbReference type="Proteomes" id="UP001244563">
    <property type="component" value="Unassembled WGS sequence"/>
</dbReference>